<dbReference type="InterPro" id="IPR036028">
    <property type="entry name" value="SH3-like_dom_sf"/>
</dbReference>
<dbReference type="eggNOG" id="KOG0998">
    <property type="taxonomic scope" value="Eukaryota"/>
</dbReference>
<evidence type="ECO:0000259" key="6">
    <source>
        <dbReference type="PROSITE" id="PS50031"/>
    </source>
</evidence>
<feature type="domain" description="EH" evidence="6">
    <location>
        <begin position="472"/>
        <end position="561"/>
    </location>
</feature>
<name>A0A0L0HJ92_SPIPD</name>
<protein>
    <recommendedName>
        <fullName evidence="10">SH3 domain-containing protein</fullName>
    </recommendedName>
</protein>
<dbReference type="GO" id="GO:0006897">
    <property type="term" value="P:endocytosis"/>
    <property type="evidence" value="ECO:0007669"/>
    <property type="project" value="TreeGrafter"/>
</dbReference>
<dbReference type="GO" id="GO:0016197">
    <property type="term" value="P:endosomal transport"/>
    <property type="evidence" value="ECO:0007669"/>
    <property type="project" value="TreeGrafter"/>
</dbReference>
<feature type="region of interest" description="Disordered" evidence="4">
    <location>
        <begin position="422"/>
        <end position="447"/>
    </location>
</feature>
<dbReference type="Pfam" id="PF12763">
    <property type="entry name" value="EH"/>
    <property type="match status" value="1"/>
</dbReference>
<dbReference type="PROSITE" id="PS50031">
    <property type="entry name" value="EH"/>
    <property type="match status" value="1"/>
</dbReference>
<evidence type="ECO:0000313" key="9">
    <source>
        <dbReference type="Proteomes" id="UP000053201"/>
    </source>
</evidence>
<dbReference type="InterPro" id="IPR001452">
    <property type="entry name" value="SH3_domain"/>
</dbReference>
<dbReference type="STRING" id="645134.A0A0L0HJ92"/>
<dbReference type="InterPro" id="IPR018247">
    <property type="entry name" value="EF_Hand_1_Ca_BS"/>
</dbReference>
<feature type="compositionally biased region" description="Low complexity" evidence="4">
    <location>
        <begin position="262"/>
        <end position="273"/>
    </location>
</feature>
<dbReference type="InterPro" id="IPR002048">
    <property type="entry name" value="EF_hand_dom"/>
</dbReference>
<dbReference type="InterPro" id="IPR000261">
    <property type="entry name" value="EH_dom"/>
</dbReference>
<dbReference type="Gene3D" id="2.30.30.40">
    <property type="entry name" value="SH3 Domains"/>
    <property type="match status" value="1"/>
</dbReference>
<dbReference type="VEuPathDB" id="FungiDB:SPPG_04263"/>
<evidence type="ECO:0000256" key="1">
    <source>
        <dbReference type="ARBA" id="ARBA00022443"/>
    </source>
</evidence>
<dbReference type="SUPFAM" id="SSF47473">
    <property type="entry name" value="EF-hand"/>
    <property type="match status" value="1"/>
</dbReference>
<dbReference type="InterPro" id="IPR011992">
    <property type="entry name" value="EF-hand-dom_pair"/>
</dbReference>
<feature type="compositionally biased region" description="Polar residues" evidence="4">
    <location>
        <begin position="279"/>
        <end position="326"/>
    </location>
</feature>
<dbReference type="GO" id="GO:0005509">
    <property type="term" value="F:calcium ion binding"/>
    <property type="evidence" value="ECO:0007669"/>
    <property type="project" value="InterPro"/>
</dbReference>
<evidence type="ECO:0008006" key="10">
    <source>
        <dbReference type="Google" id="ProtNLM"/>
    </source>
</evidence>
<feature type="compositionally biased region" description="Low complexity" evidence="4">
    <location>
        <begin position="82"/>
        <end position="94"/>
    </location>
</feature>
<dbReference type="GO" id="GO:0005737">
    <property type="term" value="C:cytoplasm"/>
    <property type="evidence" value="ECO:0007669"/>
    <property type="project" value="TreeGrafter"/>
</dbReference>
<dbReference type="AlphaFoldDB" id="A0A0L0HJ92"/>
<feature type="domain" description="SH3" evidence="5">
    <location>
        <begin position="1"/>
        <end position="58"/>
    </location>
</feature>
<dbReference type="PRINTS" id="PR00452">
    <property type="entry name" value="SH3DOMAIN"/>
</dbReference>
<dbReference type="eggNOG" id="KOG2856">
    <property type="taxonomic scope" value="Eukaryota"/>
</dbReference>
<dbReference type="InParanoid" id="A0A0L0HJ92"/>
<evidence type="ECO:0000256" key="2">
    <source>
        <dbReference type="ARBA" id="ARBA00022837"/>
    </source>
</evidence>
<organism evidence="8 9">
    <name type="scientific">Spizellomyces punctatus (strain DAOM BR117)</name>
    <dbReference type="NCBI Taxonomy" id="645134"/>
    <lineage>
        <taxon>Eukaryota</taxon>
        <taxon>Fungi</taxon>
        <taxon>Fungi incertae sedis</taxon>
        <taxon>Chytridiomycota</taxon>
        <taxon>Chytridiomycota incertae sedis</taxon>
        <taxon>Chytridiomycetes</taxon>
        <taxon>Spizellomycetales</taxon>
        <taxon>Spizellomycetaceae</taxon>
        <taxon>Spizellomyces</taxon>
    </lineage>
</organism>
<dbReference type="PROSITE" id="PS50002">
    <property type="entry name" value="SH3"/>
    <property type="match status" value="1"/>
</dbReference>
<accession>A0A0L0HJ92</accession>
<dbReference type="SUPFAM" id="SSF50044">
    <property type="entry name" value="SH3-domain"/>
    <property type="match status" value="1"/>
</dbReference>
<sequence>MRAKALYDCVGDSVDELTFNLGDLIVDVEPAEDDGWYRGRLNGRIGIFPGNYVQLEEQTEETPVPNRPPFPARNTSPAPIRSLPHSSSTGSISSLGGRPSVGGLRRDTSASSLASLSDAGSEGFKVQLRPTAKPPDFAAGAIKTEDNMSHADEQSGATARAKKLKNTYTTRQALMEKSDAMAKAGRDSINARKSSMSEEGGSGPSPAGSLAEVMTRSMSGSSLGSNDGGGSVSQLRSKFANLTTEDEKGEDVSGFPMVGKRPPLLVSNQSSQPPSVPSRNNAATESDASRSPSVGMRSSLQQSNQQYTPPQLPSRGSTPNQSRNITPTPPTRALKPSEMRESQQDNGVEPVRLVKPSDLRAQSTAWNTNSTSLRQPVSGPTLPTRPAPSRGSEGPPLPARPGAGTALGLPKAIDASAAPINAPAAIPSRPAPPRPNFPSTIPSRPTTGVKAVIEPTARQGANGTGGGISPDALARYGELFDQTDTDGDGLIDGEQARSLWLRSGLDNRSLGLIWNLSDLDDDGMLCRREFCIGMFLIDERLRGSAIPESLSAELITSINPF</sequence>
<dbReference type="EMBL" id="KQ257455">
    <property type="protein sequence ID" value="KND01172.1"/>
    <property type="molecule type" value="Genomic_DNA"/>
</dbReference>
<feature type="compositionally biased region" description="Basic and acidic residues" evidence="4">
    <location>
        <begin position="143"/>
        <end position="153"/>
    </location>
</feature>
<evidence type="ECO:0000256" key="3">
    <source>
        <dbReference type="PROSITE-ProRule" id="PRU00192"/>
    </source>
</evidence>
<evidence type="ECO:0000313" key="8">
    <source>
        <dbReference type="EMBL" id="KND01172.1"/>
    </source>
</evidence>
<dbReference type="GO" id="GO:0005886">
    <property type="term" value="C:plasma membrane"/>
    <property type="evidence" value="ECO:0007669"/>
    <property type="project" value="TreeGrafter"/>
</dbReference>
<evidence type="ECO:0000259" key="5">
    <source>
        <dbReference type="PROSITE" id="PS50002"/>
    </source>
</evidence>
<evidence type="ECO:0000256" key="4">
    <source>
        <dbReference type="SAM" id="MobiDB-lite"/>
    </source>
</evidence>
<dbReference type="Pfam" id="PF14604">
    <property type="entry name" value="SH3_9"/>
    <property type="match status" value="1"/>
</dbReference>
<feature type="region of interest" description="Disordered" evidence="4">
    <location>
        <begin position="57"/>
        <end position="407"/>
    </location>
</feature>
<dbReference type="PROSITE" id="PS00018">
    <property type="entry name" value="EF_HAND_1"/>
    <property type="match status" value="1"/>
</dbReference>
<keyword evidence="9" id="KW-1185">Reference proteome</keyword>
<reference evidence="8 9" key="1">
    <citation type="submission" date="2009-08" db="EMBL/GenBank/DDBJ databases">
        <title>The Genome Sequence of Spizellomyces punctatus strain DAOM BR117.</title>
        <authorList>
            <consortium name="The Broad Institute Genome Sequencing Platform"/>
            <person name="Russ C."/>
            <person name="Cuomo C."/>
            <person name="Shea T."/>
            <person name="Young S.K."/>
            <person name="Zeng Q."/>
            <person name="Koehrsen M."/>
            <person name="Haas B."/>
            <person name="Borodovsky M."/>
            <person name="Guigo R."/>
            <person name="Alvarado L."/>
            <person name="Berlin A."/>
            <person name="Bochicchio J."/>
            <person name="Borenstein D."/>
            <person name="Chapman S."/>
            <person name="Chen Z."/>
            <person name="Engels R."/>
            <person name="Freedman E."/>
            <person name="Gellesch M."/>
            <person name="Goldberg J."/>
            <person name="Griggs A."/>
            <person name="Gujja S."/>
            <person name="Heiman D."/>
            <person name="Hepburn T."/>
            <person name="Howarth C."/>
            <person name="Jen D."/>
            <person name="Larson L."/>
            <person name="Lewis B."/>
            <person name="Mehta T."/>
            <person name="Park D."/>
            <person name="Pearson M."/>
            <person name="Roberts A."/>
            <person name="Saif S."/>
            <person name="Shenoy N."/>
            <person name="Sisk P."/>
            <person name="Stolte C."/>
            <person name="Sykes S."/>
            <person name="Thomson T."/>
            <person name="Walk T."/>
            <person name="White J."/>
            <person name="Yandava C."/>
            <person name="Burger G."/>
            <person name="Gray M.W."/>
            <person name="Holland P.W.H."/>
            <person name="King N."/>
            <person name="Lang F.B.F."/>
            <person name="Roger A.J."/>
            <person name="Ruiz-Trillo I."/>
            <person name="Lander E."/>
            <person name="Nusbaum C."/>
        </authorList>
    </citation>
    <scope>NUCLEOTIDE SEQUENCE [LARGE SCALE GENOMIC DNA]</scope>
    <source>
        <strain evidence="8 9">DAOM BR117</strain>
    </source>
</reference>
<dbReference type="RefSeq" id="XP_016609211.1">
    <property type="nucleotide sequence ID" value="XM_016752505.1"/>
</dbReference>
<dbReference type="SMART" id="SM00027">
    <property type="entry name" value="EH"/>
    <property type="match status" value="1"/>
</dbReference>
<proteinExistence type="predicted"/>
<evidence type="ECO:0000259" key="7">
    <source>
        <dbReference type="PROSITE" id="PS50222"/>
    </source>
</evidence>
<dbReference type="PANTHER" id="PTHR11216">
    <property type="entry name" value="EH DOMAIN"/>
    <property type="match status" value="1"/>
</dbReference>
<feature type="compositionally biased region" description="Polar residues" evidence="4">
    <location>
        <begin position="234"/>
        <end position="243"/>
    </location>
</feature>
<dbReference type="CDD" id="cd00052">
    <property type="entry name" value="EH"/>
    <property type="match status" value="1"/>
</dbReference>
<keyword evidence="1 3" id="KW-0728">SH3 domain</keyword>
<keyword evidence="2" id="KW-0106">Calcium</keyword>
<dbReference type="GeneID" id="27687721"/>
<feature type="domain" description="EF-hand" evidence="7">
    <location>
        <begin position="471"/>
        <end position="506"/>
    </location>
</feature>
<gene>
    <name evidence="8" type="ORF">SPPG_04263</name>
</gene>
<feature type="compositionally biased region" description="Polar residues" evidence="4">
    <location>
        <begin position="437"/>
        <end position="446"/>
    </location>
</feature>
<dbReference type="OrthoDB" id="1716625at2759"/>
<dbReference type="OMA" id="RIWKESH"/>
<dbReference type="SMART" id="SM00326">
    <property type="entry name" value="SH3"/>
    <property type="match status" value="1"/>
</dbReference>
<dbReference type="Proteomes" id="UP000053201">
    <property type="component" value="Unassembled WGS sequence"/>
</dbReference>
<dbReference type="PROSITE" id="PS50222">
    <property type="entry name" value="EF_HAND_2"/>
    <property type="match status" value="1"/>
</dbReference>
<feature type="compositionally biased region" description="Basic and acidic residues" evidence="4">
    <location>
        <begin position="174"/>
        <end position="190"/>
    </location>
</feature>
<dbReference type="Gene3D" id="1.10.238.10">
    <property type="entry name" value="EF-hand"/>
    <property type="match status" value="1"/>
</dbReference>
<feature type="compositionally biased region" description="Polar residues" evidence="4">
    <location>
        <begin position="360"/>
        <end position="375"/>
    </location>
</feature>